<keyword evidence="3" id="KW-1185">Reference proteome</keyword>
<feature type="transmembrane region" description="Helical" evidence="1">
    <location>
        <begin position="152"/>
        <end position="172"/>
    </location>
</feature>
<evidence type="ECO:0008006" key="4">
    <source>
        <dbReference type="Google" id="ProtNLM"/>
    </source>
</evidence>
<evidence type="ECO:0000313" key="3">
    <source>
        <dbReference type="Proteomes" id="UP000253551"/>
    </source>
</evidence>
<dbReference type="AlphaFoldDB" id="A0A367KLY2"/>
<dbReference type="OrthoDB" id="19261at2759"/>
<sequence>MDPETKNKLILLHAALMVFVWMLAVPVAMGMNMLARKKGKTWGPKVHMLIMTTAGFVPFTISAFIAFGISGQLKLKPHSGIGTALSIGVWSQVMLGTVNHLLFRYRRKHHCLPPKRPWNNHVHIWLGRLLLFMALINIPLGMRIKKATMPLYILYGIWLLVLAIAFLWLAFLSEKKQDTVEPDKEVEKMAINEAKA</sequence>
<evidence type="ECO:0000313" key="2">
    <source>
        <dbReference type="EMBL" id="RCI03140.1"/>
    </source>
</evidence>
<keyword evidence="1" id="KW-0472">Membrane</keyword>
<feature type="transmembrane region" description="Helical" evidence="1">
    <location>
        <begin position="12"/>
        <end position="34"/>
    </location>
</feature>
<dbReference type="Gene3D" id="1.20.120.1770">
    <property type="match status" value="1"/>
</dbReference>
<dbReference type="EMBL" id="PJQM01001129">
    <property type="protein sequence ID" value="RCI03140.1"/>
    <property type="molecule type" value="Genomic_DNA"/>
</dbReference>
<feature type="transmembrane region" description="Helical" evidence="1">
    <location>
        <begin position="46"/>
        <end position="69"/>
    </location>
</feature>
<accession>A0A367KLY2</accession>
<gene>
    <name evidence="2" type="ORF">CU098_007414</name>
</gene>
<organism evidence="2 3">
    <name type="scientific">Rhizopus stolonifer</name>
    <name type="common">Rhizopus nigricans</name>
    <dbReference type="NCBI Taxonomy" id="4846"/>
    <lineage>
        <taxon>Eukaryota</taxon>
        <taxon>Fungi</taxon>
        <taxon>Fungi incertae sedis</taxon>
        <taxon>Mucoromycota</taxon>
        <taxon>Mucoromycotina</taxon>
        <taxon>Mucoromycetes</taxon>
        <taxon>Mucorales</taxon>
        <taxon>Mucorineae</taxon>
        <taxon>Rhizopodaceae</taxon>
        <taxon>Rhizopus</taxon>
    </lineage>
</organism>
<keyword evidence="1" id="KW-0812">Transmembrane</keyword>
<feature type="transmembrane region" description="Helical" evidence="1">
    <location>
        <begin position="122"/>
        <end position="140"/>
    </location>
</feature>
<keyword evidence="1" id="KW-1133">Transmembrane helix</keyword>
<reference evidence="2 3" key="1">
    <citation type="journal article" date="2018" name="G3 (Bethesda)">
        <title>Phylogenetic and Phylogenomic Definition of Rhizopus Species.</title>
        <authorList>
            <person name="Gryganskyi A.P."/>
            <person name="Golan J."/>
            <person name="Dolatabadi S."/>
            <person name="Mondo S."/>
            <person name="Robb S."/>
            <person name="Idnurm A."/>
            <person name="Muszewska A."/>
            <person name="Steczkiewicz K."/>
            <person name="Masonjones S."/>
            <person name="Liao H.L."/>
            <person name="Gajdeczka M.T."/>
            <person name="Anike F."/>
            <person name="Vuek A."/>
            <person name="Anishchenko I.M."/>
            <person name="Voigt K."/>
            <person name="de Hoog G.S."/>
            <person name="Smith M.E."/>
            <person name="Heitman J."/>
            <person name="Vilgalys R."/>
            <person name="Stajich J.E."/>
        </authorList>
    </citation>
    <scope>NUCLEOTIDE SEQUENCE [LARGE SCALE GENOMIC DNA]</scope>
    <source>
        <strain evidence="2 3">LSU 92-RS-03</strain>
    </source>
</reference>
<dbReference type="Proteomes" id="UP000253551">
    <property type="component" value="Unassembled WGS sequence"/>
</dbReference>
<comment type="caution">
    <text evidence="2">The sequence shown here is derived from an EMBL/GenBank/DDBJ whole genome shotgun (WGS) entry which is preliminary data.</text>
</comment>
<dbReference type="CDD" id="cd08760">
    <property type="entry name" value="Cyt_b561_FRRS1_like"/>
    <property type="match status" value="1"/>
</dbReference>
<evidence type="ECO:0000256" key="1">
    <source>
        <dbReference type="SAM" id="Phobius"/>
    </source>
</evidence>
<dbReference type="STRING" id="4846.A0A367KLY2"/>
<feature type="transmembrane region" description="Helical" evidence="1">
    <location>
        <begin position="81"/>
        <end position="102"/>
    </location>
</feature>
<protein>
    <recommendedName>
        <fullName evidence="4">Cytochrome b561 domain-containing protein</fullName>
    </recommendedName>
</protein>
<dbReference type="PANTHER" id="PTHR47797">
    <property type="entry name" value="DEHYDROGENASE, PUTATIVE (AFU_ORTHOLOGUE AFUA_8G05805)-RELATED"/>
    <property type="match status" value="1"/>
</dbReference>
<dbReference type="PANTHER" id="PTHR47797:SF3">
    <property type="entry name" value="CYTOCHROME B561 DOMAIN-CONTAINING PROTEIN"/>
    <property type="match status" value="1"/>
</dbReference>
<proteinExistence type="predicted"/>
<name>A0A367KLY2_RHIST</name>